<sequence length="132" mass="14629">MVTDQRSLRSAGARPRHCSQLTCRPSQQLPTYLHDQPIKGVYAYSVQTRRGGPVGIPGSKGRFFGMLSRQLYLDRSALCWWWSAPWLVQPHIRCLLAYRRKGKGAQPSGSVLALFGAEAGEIGGGLGYSIFY</sequence>
<reference evidence="1" key="1">
    <citation type="submission" date="2018-02" db="EMBL/GenBank/DDBJ databases">
        <authorList>
            <person name="Silar P."/>
        </authorList>
    </citation>
    <scope>NUCLEOTIDE SEQUENCE [LARGE SCALE GENOMIC DNA]</scope>
    <source>
        <strain evidence="1">T</strain>
    </source>
</reference>
<gene>
    <name evidence="1" type="ORF">PODCO_705270</name>
</gene>
<organism evidence="1 2">
    <name type="scientific">Podospora comata</name>
    <dbReference type="NCBI Taxonomy" id="48703"/>
    <lineage>
        <taxon>Eukaryota</taxon>
        <taxon>Fungi</taxon>
        <taxon>Dikarya</taxon>
        <taxon>Ascomycota</taxon>
        <taxon>Pezizomycotina</taxon>
        <taxon>Sordariomycetes</taxon>
        <taxon>Sordariomycetidae</taxon>
        <taxon>Sordariales</taxon>
        <taxon>Podosporaceae</taxon>
        <taxon>Podospora</taxon>
    </lineage>
</organism>
<evidence type="ECO:0000313" key="1">
    <source>
        <dbReference type="EMBL" id="VBB86512.1"/>
    </source>
</evidence>
<dbReference type="EMBL" id="LR026970">
    <property type="protein sequence ID" value="VBB86512.1"/>
    <property type="molecule type" value="Genomic_DNA"/>
</dbReference>
<evidence type="ECO:0000313" key="2">
    <source>
        <dbReference type="Proteomes" id="UP000280685"/>
    </source>
</evidence>
<dbReference type="Proteomes" id="UP000280685">
    <property type="component" value="Chromosome 7"/>
</dbReference>
<proteinExistence type="predicted"/>
<name>A0ABY6SJS9_PODCO</name>
<protein>
    <submittedName>
        <fullName evidence="1">Uncharacterized protein</fullName>
    </submittedName>
</protein>
<accession>A0ABY6SJS9</accession>
<keyword evidence="2" id="KW-1185">Reference proteome</keyword>